<evidence type="ECO:0000313" key="2">
    <source>
        <dbReference type="Proteomes" id="UP000735302"/>
    </source>
</evidence>
<name>A0AAV3YZH5_9GAST</name>
<protein>
    <submittedName>
        <fullName evidence="1">Uncharacterized protein</fullName>
    </submittedName>
</protein>
<dbReference type="AlphaFoldDB" id="A0AAV3YZH5"/>
<dbReference type="Proteomes" id="UP000735302">
    <property type="component" value="Unassembled WGS sequence"/>
</dbReference>
<organism evidence="1 2">
    <name type="scientific">Plakobranchus ocellatus</name>
    <dbReference type="NCBI Taxonomy" id="259542"/>
    <lineage>
        <taxon>Eukaryota</taxon>
        <taxon>Metazoa</taxon>
        <taxon>Spiralia</taxon>
        <taxon>Lophotrochozoa</taxon>
        <taxon>Mollusca</taxon>
        <taxon>Gastropoda</taxon>
        <taxon>Heterobranchia</taxon>
        <taxon>Euthyneura</taxon>
        <taxon>Panpulmonata</taxon>
        <taxon>Sacoglossa</taxon>
        <taxon>Placobranchoidea</taxon>
        <taxon>Plakobranchidae</taxon>
        <taxon>Plakobranchus</taxon>
    </lineage>
</organism>
<dbReference type="EMBL" id="BLXT01001848">
    <property type="protein sequence ID" value="GFN88438.1"/>
    <property type="molecule type" value="Genomic_DNA"/>
</dbReference>
<keyword evidence="2" id="KW-1185">Reference proteome</keyword>
<evidence type="ECO:0000313" key="1">
    <source>
        <dbReference type="EMBL" id="GFN88438.1"/>
    </source>
</evidence>
<proteinExistence type="predicted"/>
<reference evidence="1 2" key="1">
    <citation type="journal article" date="2021" name="Elife">
        <title>Chloroplast acquisition without the gene transfer in kleptoplastic sea slugs, Plakobranchus ocellatus.</title>
        <authorList>
            <person name="Maeda T."/>
            <person name="Takahashi S."/>
            <person name="Yoshida T."/>
            <person name="Shimamura S."/>
            <person name="Takaki Y."/>
            <person name="Nagai Y."/>
            <person name="Toyoda A."/>
            <person name="Suzuki Y."/>
            <person name="Arimoto A."/>
            <person name="Ishii H."/>
            <person name="Satoh N."/>
            <person name="Nishiyama T."/>
            <person name="Hasebe M."/>
            <person name="Maruyama T."/>
            <person name="Minagawa J."/>
            <person name="Obokata J."/>
            <person name="Shigenobu S."/>
        </authorList>
    </citation>
    <scope>NUCLEOTIDE SEQUENCE [LARGE SCALE GENOMIC DNA]</scope>
</reference>
<gene>
    <name evidence="1" type="ORF">PoB_001494400</name>
</gene>
<sequence length="246" mass="28245">MDHACWLGRTAAHMLLEIQGAGEQIPFEFSSSSMSLLQSSRQNKIQQQIYYWCSVKGKGEEKKGSCPLFDSFVNQLHDPNSVKVIDNDLSKEWSAENPVLMFCNVTSFCDAQFQCTWSSRYEELMCRAKFVQCVVVILRMRLESSPNLWLHQLVRLQDYRKVGSELLAHLVDVRQKLEQELCQQQMQGCLMEVASFPVILADRKFVQFVTAHNNHSLSGFINIMLDRSKKMSVEEQALSRTEAGDH</sequence>
<accession>A0AAV3YZH5</accession>
<comment type="caution">
    <text evidence="1">The sequence shown here is derived from an EMBL/GenBank/DDBJ whole genome shotgun (WGS) entry which is preliminary data.</text>
</comment>